<name>A0A1X2GA78_9FUNG</name>
<reference evidence="1 2" key="1">
    <citation type="submission" date="2016-07" db="EMBL/GenBank/DDBJ databases">
        <title>Pervasive Adenine N6-methylation of Active Genes in Fungi.</title>
        <authorList>
            <consortium name="DOE Joint Genome Institute"/>
            <person name="Mondo S.J."/>
            <person name="Dannebaum R.O."/>
            <person name="Kuo R.C."/>
            <person name="Labutti K."/>
            <person name="Haridas S."/>
            <person name="Kuo A."/>
            <person name="Salamov A."/>
            <person name="Ahrendt S.R."/>
            <person name="Lipzen A."/>
            <person name="Sullivan W."/>
            <person name="Andreopoulos W.B."/>
            <person name="Clum A."/>
            <person name="Lindquist E."/>
            <person name="Daum C."/>
            <person name="Ramamoorthy G.K."/>
            <person name="Gryganskyi A."/>
            <person name="Culley D."/>
            <person name="Magnuson J.K."/>
            <person name="James T.Y."/>
            <person name="O'Malley M.A."/>
            <person name="Stajich J.E."/>
            <person name="Spatafora J.W."/>
            <person name="Visel A."/>
            <person name="Grigoriev I.V."/>
        </authorList>
    </citation>
    <scope>NUCLEOTIDE SEQUENCE [LARGE SCALE GENOMIC DNA]</scope>
    <source>
        <strain evidence="1 2">NRRL 3301</strain>
    </source>
</reference>
<keyword evidence="2" id="KW-1185">Reference proteome</keyword>
<protein>
    <submittedName>
        <fullName evidence="1">Uncharacterized protein</fullName>
    </submittedName>
</protein>
<evidence type="ECO:0000313" key="2">
    <source>
        <dbReference type="Proteomes" id="UP000242146"/>
    </source>
</evidence>
<comment type="caution">
    <text evidence="1">The sequence shown here is derived from an EMBL/GenBank/DDBJ whole genome shotgun (WGS) entry which is preliminary data.</text>
</comment>
<dbReference type="EMBL" id="MCGT01000028">
    <property type="protein sequence ID" value="ORX48852.1"/>
    <property type="molecule type" value="Genomic_DNA"/>
</dbReference>
<evidence type="ECO:0000313" key="1">
    <source>
        <dbReference type="EMBL" id="ORX48852.1"/>
    </source>
</evidence>
<accession>A0A1X2GA78</accession>
<sequence length="560" mass="63285">MSRNETNFFHCAIGLCQEDKPTFQTGRTLSNHKYQYHGKSYTLRHGALNDDEQSVTISRENDVLKCFFCDKTYRSVDSFKKHITDCKSECKKDDSEDSNTEEVVLTQNLVAVPTTTVMTTAPISKSKSDAQHDFDQAIMHACQSMDVTVEEHNKNKWILGQIKLEPFSLFSRDHNDDKIEYNAFSHHENVKNMSNRTLECKPIIPLKGSMDVNNIVSCNYAADLASLIHKSPHQQLLASRQYFELDETTTLLLNKDWMHEPHIKYACAQILAGAILLNTNNGESVLVNTIETYGRTKLVDIHRQLPSSSNLSALTTMPTYPNIWPHMQDTRDGSKLIISTQSCDNLITSIVRLDQNEEPKAGPSSFYFAASSHYTKIFIDQTSWTKAKGIEANSSTRSIVPFNLANQARQLGSQFDHPSTYYLCRASSDIALFNHLQPCTVFTYCEHEGSTKSMDNENASMIASRLFHCIIYSVIKSPAEACLNKDYIASLHNQCKNDGKIKKLFADLLDRFGEDTEMLIIGNKGLNNHVLKQMADAVSSDISKQNKTVATHIQKRLRTH</sequence>
<dbReference type="OrthoDB" id="2283214at2759"/>
<dbReference type="Proteomes" id="UP000242146">
    <property type="component" value="Unassembled WGS sequence"/>
</dbReference>
<dbReference type="STRING" id="101127.A0A1X2GA78"/>
<proteinExistence type="predicted"/>
<dbReference type="AlphaFoldDB" id="A0A1X2GA78"/>
<organism evidence="1 2">
    <name type="scientific">Hesseltinella vesiculosa</name>
    <dbReference type="NCBI Taxonomy" id="101127"/>
    <lineage>
        <taxon>Eukaryota</taxon>
        <taxon>Fungi</taxon>
        <taxon>Fungi incertae sedis</taxon>
        <taxon>Mucoromycota</taxon>
        <taxon>Mucoromycotina</taxon>
        <taxon>Mucoromycetes</taxon>
        <taxon>Mucorales</taxon>
        <taxon>Cunninghamellaceae</taxon>
        <taxon>Hesseltinella</taxon>
    </lineage>
</organism>
<gene>
    <name evidence="1" type="ORF">DM01DRAFT_1326125</name>
</gene>